<dbReference type="RefSeq" id="WP_265218281.1">
    <property type="nucleotide sequence ID" value="NZ_JAPEUL010000007.1"/>
</dbReference>
<feature type="transmembrane region" description="Helical" evidence="8">
    <location>
        <begin position="12"/>
        <end position="36"/>
    </location>
</feature>
<keyword evidence="4 8" id="KW-0812">Transmembrane</keyword>
<evidence type="ECO:0000256" key="6">
    <source>
        <dbReference type="ARBA" id="ARBA00023136"/>
    </source>
</evidence>
<dbReference type="SUPFAM" id="SSF103190">
    <property type="entry name" value="Sensory domain-like"/>
    <property type="match status" value="1"/>
</dbReference>
<evidence type="ECO:0000256" key="2">
    <source>
        <dbReference type="ARBA" id="ARBA00012528"/>
    </source>
</evidence>
<evidence type="ECO:0000256" key="7">
    <source>
        <dbReference type="ARBA" id="ARBA00034247"/>
    </source>
</evidence>
<dbReference type="Proteomes" id="UP001431181">
    <property type="component" value="Unassembled WGS sequence"/>
</dbReference>
<dbReference type="CDD" id="cd01949">
    <property type="entry name" value="GGDEF"/>
    <property type="match status" value="1"/>
</dbReference>
<comment type="caution">
    <text evidence="11">The sequence shown here is derived from an EMBL/GenBank/DDBJ whole genome shotgun (WGS) entry which is preliminary data.</text>
</comment>
<evidence type="ECO:0000256" key="4">
    <source>
        <dbReference type="ARBA" id="ARBA00022692"/>
    </source>
</evidence>
<evidence type="ECO:0000259" key="10">
    <source>
        <dbReference type="PROSITE" id="PS50887"/>
    </source>
</evidence>
<protein>
    <recommendedName>
        <fullName evidence="2">diguanylate cyclase</fullName>
        <ecNumber evidence="2">2.7.7.65</ecNumber>
    </recommendedName>
</protein>
<dbReference type="EC" id="2.7.7.65" evidence="2"/>
<dbReference type="Gene3D" id="3.30.450.20">
    <property type="entry name" value="PAS domain"/>
    <property type="match status" value="1"/>
</dbReference>
<evidence type="ECO:0000256" key="1">
    <source>
        <dbReference type="ARBA" id="ARBA00004651"/>
    </source>
</evidence>
<keyword evidence="6 8" id="KW-0472">Membrane</keyword>
<keyword evidence="11" id="KW-0808">Transferase</keyword>
<dbReference type="Pfam" id="PF00990">
    <property type="entry name" value="GGDEF"/>
    <property type="match status" value="1"/>
</dbReference>
<comment type="subcellular location">
    <subcellularLocation>
        <location evidence="1">Cell membrane</location>
        <topology evidence="1">Multi-pass membrane protein</topology>
    </subcellularLocation>
</comment>
<dbReference type="InterPro" id="IPR029151">
    <property type="entry name" value="Sensor-like_sf"/>
</dbReference>
<reference evidence="11" key="1">
    <citation type="submission" date="2022-11" db="EMBL/GenBank/DDBJ databases">
        <title>Marinomonas sp. nov., isolated from marine algae.</title>
        <authorList>
            <person name="Choi D.G."/>
            <person name="Kim J.M."/>
            <person name="Lee J.K."/>
            <person name="Baek J.H."/>
            <person name="Jeon C.O."/>
        </authorList>
    </citation>
    <scope>NUCLEOTIDE SEQUENCE</scope>
    <source>
        <strain evidence="11">KJ51-3</strain>
    </source>
</reference>
<dbReference type="PANTHER" id="PTHR45138">
    <property type="entry name" value="REGULATORY COMPONENTS OF SENSORY TRANSDUCTION SYSTEM"/>
    <property type="match status" value="1"/>
</dbReference>
<dbReference type="PROSITE" id="PS50885">
    <property type="entry name" value="HAMP"/>
    <property type="match status" value="1"/>
</dbReference>
<keyword evidence="3" id="KW-1003">Cell membrane</keyword>
<evidence type="ECO:0000256" key="8">
    <source>
        <dbReference type="SAM" id="Phobius"/>
    </source>
</evidence>
<dbReference type="SUPFAM" id="SSF55073">
    <property type="entry name" value="Nucleotide cyclase"/>
    <property type="match status" value="1"/>
</dbReference>
<feature type="domain" description="GGDEF" evidence="10">
    <location>
        <begin position="427"/>
        <end position="556"/>
    </location>
</feature>
<dbReference type="InterPro" id="IPR029787">
    <property type="entry name" value="Nucleotide_cyclase"/>
</dbReference>
<comment type="catalytic activity">
    <reaction evidence="7">
        <text>2 GTP = 3',3'-c-di-GMP + 2 diphosphate</text>
        <dbReference type="Rhea" id="RHEA:24898"/>
        <dbReference type="ChEBI" id="CHEBI:33019"/>
        <dbReference type="ChEBI" id="CHEBI:37565"/>
        <dbReference type="ChEBI" id="CHEBI:58805"/>
        <dbReference type="EC" id="2.7.7.65"/>
    </reaction>
</comment>
<gene>
    <name evidence="11" type="ORF">ONZ52_08930</name>
</gene>
<evidence type="ECO:0000259" key="9">
    <source>
        <dbReference type="PROSITE" id="PS50885"/>
    </source>
</evidence>
<dbReference type="InterPro" id="IPR043128">
    <property type="entry name" value="Rev_trsase/Diguanyl_cyclase"/>
</dbReference>
<feature type="transmembrane region" description="Helical" evidence="8">
    <location>
        <begin position="292"/>
        <end position="312"/>
    </location>
</feature>
<keyword evidence="11" id="KW-0548">Nucleotidyltransferase</keyword>
<dbReference type="InterPro" id="IPR033479">
    <property type="entry name" value="dCache_1"/>
</dbReference>
<dbReference type="InterPro" id="IPR050469">
    <property type="entry name" value="Diguanylate_Cyclase"/>
</dbReference>
<evidence type="ECO:0000256" key="5">
    <source>
        <dbReference type="ARBA" id="ARBA00022989"/>
    </source>
</evidence>
<dbReference type="NCBIfam" id="TIGR00254">
    <property type="entry name" value="GGDEF"/>
    <property type="match status" value="1"/>
</dbReference>
<dbReference type="CDD" id="cd12914">
    <property type="entry name" value="PDC1_DGC_like"/>
    <property type="match status" value="1"/>
</dbReference>
<dbReference type="Pfam" id="PF02743">
    <property type="entry name" value="dCache_1"/>
    <property type="match status" value="1"/>
</dbReference>
<organism evidence="11 12">
    <name type="scientific">Marinomonas rhodophyticola</name>
    <dbReference type="NCBI Taxonomy" id="2992803"/>
    <lineage>
        <taxon>Bacteria</taxon>
        <taxon>Pseudomonadati</taxon>
        <taxon>Pseudomonadota</taxon>
        <taxon>Gammaproteobacteria</taxon>
        <taxon>Oceanospirillales</taxon>
        <taxon>Oceanospirillaceae</taxon>
        <taxon>Marinomonas</taxon>
    </lineage>
</organism>
<evidence type="ECO:0000313" key="12">
    <source>
        <dbReference type="Proteomes" id="UP001431181"/>
    </source>
</evidence>
<name>A0ABT3KEW7_9GAMM</name>
<dbReference type="Gene3D" id="6.10.340.10">
    <property type="match status" value="1"/>
</dbReference>
<keyword evidence="5 8" id="KW-1133">Transmembrane helix</keyword>
<dbReference type="Gene3D" id="3.30.70.270">
    <property type="match status" value="1"/>
</dbReference>
<dbReference type="PROSITE" id="PS50887">
    <property type="entry name" value="GGDEF"/>
    <property type="match status" value="1"/>
</dbReference>
<evidence type="ECO:0000256" key="3">
    <source>
        <dbReference type="ARBA" id="ARBA00022475"/>
    </source>
</evidence>
<dbReference type="InterPro" id="IPR000160">
    <property type="entry name" value="GGDEF_dom"/>
</dbReference>
<dbReference type="SMART" id="SM00267">
    <property type="entry name" value="GGDEF"/>
    <property type="match status" value="1"/>
</dbReference>
<evidence type="ECO:0000313" key="11">
    <source>
        <dbReference type="EMBL" id="MCW4629080.1"/>
    </source>
</evidence>
<dbReference type="GO" id="GO:0052621">
    <property type="term" value="F:diguanylate cyclase activity"/>
    <property type="evidence" value="ECO:0007669"/>
    <property type="project" value="UniProtKB-EC"/>
</dbReference>
<keyword evidence="12" id="KW-1185">Reference proteome</keyword>
<dbReference type="InterPro" id="IPR003660">
    <property type="entry name" value="HAMP_dom"/>
</dbReference>
<dbReference type="PANTHER" id="PTHR45138:SF9">
    <property type="entry name" value="DIGUANYLATE CYCLASE DGCM-RELATED"/>
    <property type="match status" value="1"/>
</dbReference>
<proteinExistence type="predicted"/>
<feature type="domain" description="HAMP" evidence="9">
    <location>
        <begin position="313"/>
        <end position="366"/>
    </location>
</feature>
<dbReference type="EMBL" id="JAPEUL010000007">
    <property type="protein sequence ID" value="MCW4629080.1"/>
    <property type="molecule type" value="Genomic_DNA"/>
</dbReference>
<accession>A0ABT3KEW7</accession>
<sequence>MTLQRIHTFRSRITILTGGLLLSLSLVLVTSSYYVASTRLSNASGEYLVGISQSISNMLTANLIEREREIILLSKRLSLYQSDNLSELQQTIDQIKNSYKHYAWIGFANADGVVLASSDGLLKGADVSQRPWFINGRSGPFIGDLHKALLLESLLPKPEDGSAIRFVDFSAPVINEDGKLEGVVATHANWLWAKEVLSSSFTEASKTKEIDMYIVNNDGDVLYPDNHLGDISVPTTLPKDGQFESLIWQDGKDYLTSTAFVDSPESTHLGWRIVVRQPVAIAMSTVNELHKLLLTLGIISTLFCMILAYRLAGMLSFPLERLAGTAKRIQQGDKNVTFQEDNQLHEVTSLSRSLQDMMLSLLDREQTLLQLNSTLEAKVQSRTAQLEATNQSLKAIVRQDRLTQVYNRLALDEELIKHYELARESGNQFAIIMVDADHFKKINDQYGHTIGDKVLKRMAAVLKNLVDNSGIVARFGGEEFTVLLPNTDVENAQKMAEILREHIEKTEMADGLYITASFGVAMYSADDDHYEQVLNRADAALYKAKETGRNKVVFSY</sequence>